<comment type="caution">
    <text evidence="1">The sequence shown here is derived from an EMBL/GenBank/DDBJ whole genome shotgun (WGS) entry which is preliminary data.</text>
</comment>
<dbReference type="EMBL" id="JACJQL010000014">
    <property type="protein sequence ID" value="MBD2251989.1"/>
    <property type="molecule type" value="Genomic_DNA"/>
</dbReference>
<reference evidence="1 2" key="1">
    <citation type="journal article" date="2020" name="ISME J.">
        <title>Comparative genomics reveals insights into cyanobacterial evolution and habitat adaptation.</title>
        <authorList>
            <person name="Chen M.Y."/>
            <person name="Teng W.K."/>
            <person name="Zhao L."/>
            <person name="Hu C.X."/>
            <person name="Zhou Y.K."/>
            <person name="Han B.P."/>
            <person name="Song L.R."/>
            <person name="Shu W.S."/>
        </authorList>
    </citation>
    <scope>NUCLEOTIDE SEQUENCE [LARGE SCALE GENOMIC DNA]</scope>
    <source>
        <strain evidence="1 2">FACHB-3921</strain>
    </source>
</reference>
<proteinExistence type="predicted"/>
<dbReference type="RefSeq" id="WP_190567617.1">
    <property type="nucleotide sequence ID" value="NZ_JACJQL010000014.1"/>
</dbReference>
<protein>
    <submittedName>
        <fullName evidence="1">Uncharacterized protein</fullName>
    </submittedName>
</protein>
<evidence type="ECO:0000313" key="1">
    <source>
        <dbReference type="EMBL" id="MBD2251989.1"/>
    </source>
</evidence>
<keyword evidence="2" id="KW-1185">Reference proteome</keyword>
<dbReference type="SUPFAM" id="SSF117074">
    <property type="entry name" value="Hypothetical protein PA1324"/>
    <property type="match status" value="1"/>
</dbReference>
<organism evidence="1 2">
    <name type="scientific">Nostoc parmelioides FACHB-3921</name>
    <dbReference type="NCBI Taxonomy" id="2692909"/>
    <lineage>
        <taxon>Bacteria</taxon>
        <taxon>Bacillati</taxon>
        <taxon>Cyanobacteriota</taxon>
        <taxon>Cyanophyceae</taxon>
        <taxon>Nostocales</taxon>
        <taxon>Nostocaceae</taxon>
        <taxon>Nostoc</taxon>
    </lineage>
</organism>
<name>A0ABR8BE72_9NOSO</name>
<dbReference type="Gene3D" id="2.60.40.10">
    <property type="entry name" value="Immunoglobulins"/>
    <property type="match status" value="1"/>
</dbReference>
<sequence length="112" mass="12910">MQSWKPNPQDWIAIAREQGGTIRHRLSVIGQVVQNVSVDSKKTNEKEEKVTVEEPVCSAIMKLFKEVQSTSDKYFNQTQTQSDCTFYFKDLPEGNYRVEVELSDKKYSSNTL</sequence>
<dbReference type="Proteomes" id="UP000621307">
    <property type="component" value="Unassembled WGS sequence"/>
</dbReference>
<dbReference type="InterPro" id="IPR013783">
    <property type="entry name" value="Ig-like_fold"/>
</dbReference>
<accession>A0ABR8BE72</accession>
<gene>
    <name evidence="1" type="ORF">H6G14_11850</name>
</gene>
<evidence type="ECO:0000313" key="2">
    <source>
        <dbReference type="Proteomes" id="UP000621307"/>
    </source>
</evidence>